<gene>
    <name evidence="1" type="ORF">PSYPI_48218</name>
</gene>
<dbReference type="BioCyc" id="PSYR629263:G11X0-8931-MONOMER"/>
<evidence type="ECO:0000313" key="2">
    <source>
        <dbReference type="Proteomes" id="UP000004986"/>
    </source>
</evidence>
<sequence>RGAYVLNRHSGEVDTYSARFTILASGGAAKVYLYTIN</sequence>
<organism evidence="1 2">
    <name type="scientific">Pseudomonas syringae pv. pisi str. 1704B</name>
    <dbReference type="NCBI Taxonomy" id="629263"/>
    <lineage>
        <taxon>Bacteria</taxon>
        <taxon>Pseudomonadati</taxon>
        <taxon>Pseudomonadota</taxon>
        <taxon>Gammaproteobacteria</taxon>
        <taxon>Pseudomonadales</taxon>
        <taxon>Pseudomonadaceae</taxon>
        <taxon>Pseudomonas</taxon>
        <taxon>Pseudomonas syringae</taxon>
    </lineage>
</organism>
<reference evidence="1 2" key="1">
    <citation type="journal article" date="2011" name="PLoS Pathog.">
        <title>Dynamic evolution of pathogenicity revealed by sequencing and comparative genomics of 19 Pseudomonas syringae isolates.</title>
        <authorList>
            <person name="Baltrus D.A."/>
            <person name="Nishimura M.T."/>
            <person name="Romanchuk A."/>
            <person name="Chang J.H."/>
            <person name="Mukhtar M.S."/>
            <person name="Cherkis K."/>
            <person name="Roach J."/>
            <person name="Grant S.R."/>
            <person name="Jones C.D."/>
            <person name="Dangl J.L."/>
        </authorList>
    </citation>
    <scope>NUCLEOTIDE SEQUENCE [LARGE SCALE GENOMIC DNA]</scope>
    <source>
        <strain evidence="1 2">1704B</strain>
    </source>
</reference>
<dbReference type="Proteomes" id="UP000004986">
    <property type="component" value="Unassembled WGS sequence"/>
</dbReference>
<comment type="caution">
    <text evidence="1">The sequence shown here is derived from an EMBL/GenBank/DDBJ whole genome shotgun (WGS) entry which is preliminary data.</text>
</comment>
<dbReference type="Gene3D" id="3.50.50.60">
    <property type="entry name" value="FAD/NAD(P)-binding domain"/>
    <property type="match status" value="1"/>
</dbReference>
<proteinExistence type="predicted"/>
<keyword evidence="1" id="KW-0560">Oxidoreductase</keyword>
<dbReference type="EMBL" id="AEAI01004702">
    <property type="protein sequence ID" value="EGH49776.1"/>
    <property type="molecule type" value="Genomic_DNA"/>
</dbReference>
<dbReference type="EC" id="1.4.3.16" evidence="1"/>
<dbReference type="GO" id="GO:0008734">
    <property type="term" value="F:L-aspartate oxidase activity"/>
    <property type="evidence" value="ECO:0007669"/>
    <property type="project" value="UniProtKB-EC"/>
</dbReference>
<name>F3GRS3_PSESJ</name>
<feature type="non-terminal residue" evidence="1">
    <location>
        <position position="37"/>
    </location>
</feature>
<keyword evidence="2" id="KW-1185">Reference proteome</keyword>
<accession>F3GRS3</accession>
<evidence type="ECO:0000313" key="1">
    <source>
        <dbReference type="EMBL" id="EGH49776.1"/>
    </source>
</evidence>
<dbReference type="AlphaFoldDB" id="F3GRS3"/>
<feature type="non-terminal residue" evidence="1">
    <location>
        <position position="1"/>
    </location>
</feature>
<dbReference type="InterPro" id="IPR036188">
    <property type="entry name" value="FAD/NAD-bd_sf"/>
</dbReference>
<protein>
    <submittedName>
        <fullName evidence="1">L-aspartate oxidase</fullName>
        <ecNumber evidence="1">1.4.3.16</ecNumber>
    </submittedName>
</protein>